<evidence type="ECO:0000256" key="1">
    <source>
        <dbReference type="SAM" id="MobiDB-lite"/>
    </source>
</evidence>
<dbReference type="Proteomes" id="UP000324222">
    <property type="component" value="Unassembled WGS sequence"/>
</dbReference>
<evidence type="ECO:0000313" key="2">
    <source>
        <dbReference type="EMBL" id="MPC32981.1"/>
    </source>
</evidence>
<keyword evidence="3" id="KW-1185">Reference proteome</keyword>
<name>A0A5B7EFC8_PORTR</name>
<sequence length="72" mass="7914">MMPPVTRTGYICSATPCAFDATRRSCGSPEAWPNLPLRALDPYGPIYSEGETFHTPHTTSRTVTARTSRETP</sequence>
<evidence type="ECO:0000313" key="3">
    <source>
        <dbReference type="Proteomes" id="UP000324222"/>
    </source>
</evidence>
<organism evidence="2 3">
    <name type="scientific">Portunus trituberculatus</name>
    <name type="common">Swimming crab</name>
    <name type="synonym">Neptunus trituberculatus</name>
    <dbReference type="NCBI Taxonomy" id="210409"/>
    <lineage>
        <taxon>Eukaryota</taxon>
        <taxon>Metazoa</taxon>
        <taxon>Ecdysozoa</taxon>
        <taxon>Arthropoda</taxon>
        <taxon>Crustacea</taxon>
        <taxon>Multicrustacea</taxon>
        <taxon>Malacostraca</taxon>
        <taxon>Eumalacostraca</taxon>
        <taxon>Eucarida</taxon>
        <taxon>Decapoda</taxon>
        <taxon>Pleocyemata</taxon>
        <taxon>Brachyura</taxon>
        <taxon>Eubrachyura</taxon>
        <taxon>Portunoidea</taxon>
        <taxon>Portunidae</taxon>
        <taxon>Portuninae</taxon>
        <taxon>Portunus</taxon>
    </lineage>
</organism>
<accession>A0A5B7EFC8</accession>
<feature type="compositionally biased region" description="Low complexity" evidence="1">
    <location>
        <begin position="53"/>
        <end position="66"/>
    </location>
</feature>
<feature type="region of interest" description="Disordered" evidence="1">
    <location>
        <begin position="49"/>
        <end position="72"/>
    </location>
</feature>
<dbReference type="EMBL" id="VSRR010002734">
    <property type="protein sequence ID" value="MPC32981.1"/>
    <property type="molecule type" value="Genomic_DNA"/>
</dbReference>
<proteinExistence type="predicted"/>
<gene>
    <name evidence="2" type="ORF">E2C01_026319</name>
</gene>
<reference evidence="2 3" key="1">
    <citation type="submission" date="2019-05" db="EMBL/GenBank/DDBJ databases">
        <title>Another draft genome of Portunus trituberculatus and its Hox gene families provides insights of decapod evolution.</title>
        <authorList>
            <person name="Jeong J.-H."/>
            <person name="Song I."/>
            <person name="Kim S."/>
            <person name="Choi T."/>
            <person name="Kim D."/>
            <person name="Ryu S."/>
            <person name="Kim W."/>
        </authorList>
    </citation>
    <scope>NUCLEOTIDE SEQUENCE [LARGE SCALE GENOMIC DNA]</scope>
    <source>
        <tissue evidence="2">Muscle</tissue>
    </source>
</reference>
<comment type="caution">
    <text evidence="2">The sequence shown here is derived from an EMBL/GenBank/DDBJ whole genome shotgun (WGS) entry which is preliminary data.</text>
</comment>
<dbReference type="AlphaFoldDB" id="A0A5B7EFC8"/>
<protein>
    <submittedName>
        <fullName evidence="2">Uncharacterized protein</fullName>
    </submittedName>
</protein>